<dbReference type="EMBL" id="CM047948">
    <property type="protein sequence ID" value="KAI9896341.1"/>
    <property type="molecule type" value="Genomic_DNA"/>
</dbReference>
<reference evidence="1" key="1">
    <citation type="submission" date="2022-10" db="EMBL/GenBank/DDBJ databases">
        <title>Complete Genome of Trichothecium roseum strain YXFP-22015, a Plant Pathogen Isolated from Citrus.</title>
        <authorList>
            <person name="Wang Y."/>
            <person name="Zhu L."/>
        </authorList>
    </citation>
    <scope>NUCLEOTIDE SEQUENCE</scope>
    <source>
        <strain evidence="1">YXFP-22015</strain>
    </source>
</reference>
<accession>A0ACC0URQ9</accession>
<comment type="caution">
    <text evidence="1">The sequence shown here is derived from an EMBL/GenBank/DDBJ whole genome shotgun (WGS) entry which is preliminary data.</text>
</comment>
<dbReference type="Proteomes" id="UP001163324">
    <property type="component" value="Chromosome 9"/>
</dbReference>
<organism evidence="1 2">
    <name type="scientific">Trichothecium roseum</name>
    <dbReference type="NCBI Taxonomy" id="47278"/>
    <lineage>
        <taxon>Eukaryota</taxon>
        <taxon>Fungi</taxon>
        <taxon>Dikarya</taxon>
        <taxon>Ascomycota</taxon>
        <taxon>Pezizomycotina</taxon>
        <taxon>Sordariomycetes</taxon>
        <taxon>Hypocreomycetidae</taxon>
        <taxon>Hypocreales</taxon>
        <taxon>Hypocreales incertae sedis</taxon>
        <taxon>Trichothecium</taxon>
    </lineage>
</organism>
<proteinExistence type="predicted"/>
<gene>
    <name evidence="1" type="ORF">N3K66_008513</name>
</gene>
<keyword evidence="2" id="KW-1185">Reference proteome</keyword>
<name>A0ACC0URQ9_9HYPO</name>
<sequence length="410" mass="44254">MSSLLLLPSPPSPPTRATLRAAYHATLEPVLQRLSESPDSKLIVALVAPMAEAQWQPFQSLLAGVYSLIASLQAKHDTSADVTVIPVQHKYGDKYAVDRISPPKLSTIRDLGAFSESKHQGRWKYIFHPSCELGYGVLNTFLETAERTHHFLQSNIIALPGGISLKEVVQTPRSDTGPASALQKYHTVCLGGTFDHLHVGHKLLLQGALLMLKVSPQRDNPDPTVLIAGVTGDALLTKKQFAAELEPWNVRARAVLSVIATALAEPLPDTVISDTAEDRKIGDNEEVQAKFDNGSILVRCVNIPDPFGPTISEEGCDAIVVSGETRSGGKAINDKRAGKGWRPLDVYEIDVLDATVAEDDDADGSDGSLTRQLEDFSAKISSTEIRRKAAEARSQSVTNHATSHATNHAS</sequence>
<protein>
    <submittedName>
        <fullName evidence="1">Uncharacterized protein</fullName>
    </submittedName>
</protein>
<evidence type="ECO:0000313" key="1">
    <source>
        <dbReference type="EMBL" id="KAI9896341.1"/>
    </source>
</evidence>
<evidence type="ECO:0000313" key="2">
    <source>
        <dbReference type="Proteomes" id="UP001163324"/>
    </source>
</evidence>